<evidence type="ECO:0000313" key="5">
    <source>
        <dbReference type="EMBL" id="MDQ0361352.1"/>
    </source>
</evidence>
<sequence length="150" mass="16999">MIKTQKHGWKDLITGGQEMRVQLSKLMSRIAGTEDLSTNQMALIMGIYSGSLTSVGSVTKAFDIQQTNASTLCRKSEELGFIVRKRNNEDVRVVNLILTEKGEATVKSILKMLEQRYKHYQKEHGENIDFEMMEKGICEFVKLLNVIEGV</sequence>
<dbReference type="InterPro" id="IPR036390">
    <property type="entry name" value="WH_DNA-bd_sf"/>
</dbReference>
<dbReference type="EMBL" id="JAUSUR010000003">
    <property type="protein sequence ID" value="MDQ0361352.1"/>
    <property type="molecule type" value="Genomic_DNA"/>
</dbReference>
<dbReference type="Proteomes" id="UP001230220">
    <property type="component" value="Unassembled WGS sequence"/>
</dbReference>
<feature type="domain" description="HTH marR-type" evidence="4">
    <location>
        <begin position="1"/>
        <end position="150"/>
    </location>
</feature>
<dbReference type="SUPFAM" id="SSF46785">
    <property type="entry name" value="Winged helix' DNA-binding domain"/>
    <property type="match status" value="1"/>
</dbReference>
<name>A0ABU0E377_9FIRM</name>
<evidence type="ECO:0000256" key="3">
    <source>
        <dbReference type="ARBA" id="ARBA00023163"/>
    </source>
</evidence>
<dbReference type="Pfam" id="PF22381">
    <property type="entry name" value="Staph_reg_Sar_Rot"/>
    <property type="match status" value="1"/>
</dbReference>
<keyword evidence="2 5" id="KW-0238">DNA-binding</keyword>
<dbReference type="SMART" id="SM00347">
    <property type="entry name" value="HTH_MARR"/>
    <property type="match status" value="1"/>
</dbReference>
<gene>
    <name evidence="5" type="ORF">J2S15_002099</name>
</gene>
<dbReference type="InterPro" id="IPR036388">
    <property type="entry name" value="WH-like_DNA-bd_sf"/>
</dbReference>
<reference evidence="5 6" key="1">
    <citation type="submission" date="2023-07" db="EMBL/GenBank/DDBJ databases">
        <title>Genomic Encyclopedia of Type Strains, Phase IV (KMG-IV): sequencing the most valuable type-strain genomes for metagenomic binning, comparative biology and taxonomic classification.</title>
        <authorList>
            <person name="Goeker M."/>
        </authorList>
    </citation>
    <scope>NUCLEOTIDE SEQUENCE [LARGE SCALE GENOMIC DNA]</scope>
    <source>
        <strain evidence="5 6">DSM 16784</strain>
    </source>
</reference>
<accession>A0ABU0E377</accession>
<evidence type="ECO:0000256" key="2">
    <source>
        <dbReference type="ARBA" id="ARBA00023125"/>
    </source>
</evidence>
<comment type="caution">
    <text evidence="5">The sequence shown here is derived from an EMBL/GenBank/DDBJ whole genome shotgun (WGS) entry which is preliminary data.</text>
</comment>
<dbReference type="InterPro" id="IPR055166">
    <property type="entry name" value="Transc_reg_Sar_Rot_HTH"/>
</dbReference>
<dbReference type="RefSeq" id="WP_307407999.1">
    <property type="nucleotide sequence ID" value="NZ_JAUSUR010000003.1"/>
</dbReference>
<dbReference type="InterPro" id="IPR000835">
    <property type="entry name" value="HTH_MarR-typ"/>
</dbReference>
<dbReference type="GO" id="GO:0003677">
    <property type="term" value="F:DNA binding"/>
    <property type="evidence" value="ECO:0007669"/>
    <property type="project" value="UniProtKB-KW"/>
</dbReference>
<evidence type="ECO:0000256" key="1">
    <source>
        <dbReference type="ARBA" id="ARBA00023015"/>
    </source>
</evidence>
<dbReference type="PROSITE" id="PS50995">
    <property type="entry name" value="HTH_MARR_2"/>
    <property type="match status" value="1"/>
</dbReference>
<keyword evidence="1" id="KW-0805">Transcription regulation</keyword>
<organism evidence="5 6">
    <name type="scientific">Breznakia pachnodae</name>
    <dbReference type="NCBI Taxonomy" id="265178"/>
    <lineage>
        <taxon>Bacteria</taxon>
        <taxon>Bacillati</taxon>
        <taxon>Bacillota</taxon>
        <taxon>Erysipelotrichia</taxon>
        <taxon>Erysipelotrichales</taxon>
        <taxon>Erysipelotrichaceae</taxon>
        <taxon>Breznakia</taxon>
    </lineage>
</organism>
<protein>
    <submittedName>
        <fullName evidence="5">DNA-binding MarR family transcriptional regulator</fullName>
    </submittedName>
</protein>
<keyword evidence="6" id="KW-1185">Reference proteome</keyword>
<dbReference type="Gene3D" id="1.10.10.10">
    <property type="entry name" value="Winged helix-like DNA-binding domain superfamily/Winged helix DNA-binding domain"/>
    <property type="match status" value="1"/>
</dbReference>
<evidence type="ECO:0000313" key="6">
    <source>
        <dbReference type="Proteomes" id="UP001230220"/>
    </source>
</evidence>
<proteinExistence type="predicted"/>
<keyword evidence="3" id="KW-0804">Transcription</keyword>
<evidence type="ECO:0000259" key="4">
    <source>
        <dbReference type="PROSITE" id="PS50995"/>
    </source>
</evidence>